<dbReference type="HOGENOM" id="CLU_2140650_0_0_7"/>
<dbReference type="RefSeq" id="WP_012633376.1">
    <property type="nucleotide sequence ID" value="NC_011891.1"/>
</dbReference>
<dbReference type="Proteomes" id="UP000007089">
    <property type="component" value="Chromosome"/>
</dbReference>
<dbReference type="AlphaFoldDB" id="B8J9C4"/>
<dbReference type="KEGG" id="acp:A2cp1_2191"/>
<gene>
    <name evidence="1" type="ordered locus">A2cp1_2191</name>
</gene>
<protein>
    <submittedName>
        <fullName evidence="1">Translation initiation factor IF-2</fullName>
    </submittedName>
</protein>
<accession>B8J9C4</accession>
<evidence type="ECO:0000313" key="1">
    <source>
        <dbReference type="EMBL" id="ACL65530.1"/>
    </source>
</evidence>
<evidence type="ECO:0000313" key="2">
    <source>
        <dbReference type="Proteomes" id="UP000007089"/>
    </source>
</evidence>
<keyword evidence="1" id="KW-0648">Protein biosynthesis</keyword>
<keyword evidence="2" id="KW-1185">Reference proteome</keyword>
<organism evidence="1 2">
    <name type="scientific">Anaeromyxobacter dehalogenans (strain ATCC BAA-258 / DSM 21875 / 2CP-1)</name>
    <dbReference type="NCBI Taxonomy" id="455488"/>
    <lineage>
        <taxon>Bacteria</taxon>
        <taxon>Pseudomonadati</taxon>
        <taxon>Myxococcota</taxon>
        <taxon>Myxococcia</taxon>
        <taxon>Myxococcales</taxon>
        <taxon>Cystobacterineae</taxon>
        <taxon>Anaeromyxobacteraceae</taxon>
        <taxon>Anaeromyxobacter</taxon>
    </lineage>
</organism>
<proteinExistence type="predicted"/>
<keyword evidence="1" id="KW-0396">Initiation factor</keyword>
<reference evidence="1" key="1">
    <citation type="submission" date="2009-01" db="EMBL/GenBank/DDBJ databases">
        <title>Complete sequence of Anaeromyxobacter dehalogenans 2CP-1.</title>
        <authorList>
            <consortium name="US DOE Joint Genome Institute"/>
            <person name="Lucas S."/>
            <person name="Copeland A."/>
            <person name="Lapidus A."/>
            <person name="Glavina del Rio T."/>
            <person name="Dalin E."/>
            <person name="Tice H."/>
            <person name="Bruce D."/>
            <person name="Goodwin L."/>
            <person name="Pitluck S."/>
            <person name="Saunders E."/>
            <person name="Brettin T."/>
            <person name="Detter J.C."/>
            <person name="Han C."/>
            <person name="Larimer F."/>
            <person name="Land M."/>
            <person name="Hauser L."/>
            <person name="Kyrpides N."/>
            <person name="Ovchinnikova G."/>
            <person name="Beliaev A.S."/>
            <person name="Richardson P."/>
        </authorList>
    </citation>
    <scope>NUCLEOTIDE SEQUENCE</scope>
    <source>
        <strain evidence="1">2CP-1</strain>
    </source>
</reference>
<dbReference type="EMBL" id="CP001359">
    <property type="protein sequence ID" value="ACL65530.1"/>
    <property type="molecule type" value="Genomic_DNA"/>
</dbReference>
<dbReference type="GO" id="GO:0003743">
    <property type="term" value="F:translation initiation factor activity"/>
    <property type="evidence" value="ECO:0007669"/>
    <property type="project" value="UniProtKB-KW"/>
</dbReference>
<sequence length="112" mass="12421">MTVKNRPGAAKQVLAQQRAEVRRSAPGKRFVGDAAAQSREAREAERERVGQMVAENAIEQAAAAEEERLEEIHQEALSDILSDLVRDTWQLARTLVSAPFRIVRAIRAPHPA</sequence>
<name>B8J9C4_ANAD2</name>